<evidence type="ECO:0000256" key="6">
    <source>
        <dbReference type="ARBA" id="ARBA00022692"/>
    </source>
</evidence>
<comment type="catalytic activity">
    <reaction evidence="1">
        <text>ATP + protein L-histidine = ADP + protein N-phospho-L-histidine.</text>
        <dbReference type="EC" id="2.7.13.3"/>
    </reaction>
</comment>
<name>A0ABS4L6T5_STRAV</name>
<keyword evidence="5" id="KW-0808">Transferase</keyword>
<accession>A0ABS4L6T5</accession>
<dbReference type="Gene3D" id="6.10.340.10">
    <property type="match status" value="1"/>
</dbReference>
<dbReference type="GO" id="GO:0016301">
    <property type="term" value="F:kinase activity"/>
    <property type="evidence" value="ECO:0007669"/>
    <property type="project" value="UniProtKB-KW"/>
</dbReference>
<evidence type="ECO:0000256" key="10">
    <source>
        <dbReference type="ARBA" id="ARBA00023136"/>
    </source>
</evidence>
<dbReference type="SMART" id="SM00388">
    <property type="entry name" value="HisKA"/>
    <property type="match status" value="1"/>
</dbReference>
<keyword evidence="15" id="KW-1185">Reference proteome</keyword>
<dbReference type="PROSITE" id="PS50885">
    <property type="entry name" value="HAMP"/>
    <property type="match status" value="1"/>
</dbReference>
<dbReference type="InterPro" id="IPR036097">
    <property type="entry name" value="HisK_dim/P_sf"/>
</dbReference>
<dbReference type="PROSITE" id="PS50109">
    <property type="entry name" value="HIS_KIN"/>
    <property type="match status" value="1"/>
</dbReference>
<dbReference type="InterPro" id="IPR003594">
    <property type="entry name" value="HATPase_dom"/>
</dbReference>
<dbReference type="SMART" id="SM00387">
    <property type="entry name" value="HATPase_c"/>
    <property type="match status" value="1"/>
</dbReference>
<evidence type="ECO:0000256" key="2">
    <source>
        <dbReference type="ARBA" id="ARBA00004236"/>
    </source>
</evidence>
<evidence type="ECO:0000256" key="4">
    <source>
        <dbReference type="ARBA" id="ARBA00022553"/>
    </source>
</evidence>
<keyword evidence="4" id="KW-0597">Phosphoprotein</keyword>
<evidence type="ECO:0000256" key="3">
    <source>
        <dbReference type="ARBA" id="ARBA00012438"/>
    </source>
</evidence>
<evidence type="ECO:0000313" key="15">
    <source>
        <dbReference type="Proteomes" id="UP001519310"/>
    </source>
</evidence>
<feature type="domain" description="HAMP" evidence="13">
    <location>
        <begin position="216"/>
        <end position="269"/>
    </location>
</feature>
<dbReference type="PANTHER" id="PTHR45436">
    <property type="entry name" value="SENSOR HISTIDINE KINASE YKOH"/>
    <property type="match status" value="1"/>
</dbReference>
<dbReference type="PRINTS" id="PR00344">
    <property type="entry name" value="BCTRLSENSOR"/>
</dbReference>
<dbReference type="CDD" id="cd00075">
    <property type="entry name" value="HATPase"/>
    <property type="match status" value="1"/>
</dbReference>
<dbReference type="Pfam" id="PF02518">
    <property type="entry name" value="HATPase_c"/>
    <property type="match status" value="1"/>
</dbReference>
<dbReference type="CDD" id="cd06225">
    <property type="entry name" value="HAMP"/>
    <property type="match status" value="1"/>
</dbReference>
<dbReference type="Pfam" id="PF00512">
    <property type="entry name" value="HisKA"/>
    <property type="match status" value="1"/>
</dbReference>
<evidence type="ECO:0000313" key="14">
    <source>
        <dbReference type="EMBL" id="MBP2037811.1"/>
    </source>
</evidence>
<keyword evidence="10 11" id="KW-0472">Membrane</keyword>
<dbReference type="Proteomes" id="UP001519310">
    <property type="component" value="Unassembled WGS sequence"/>
</dbReference>
<comment type="caution">
    <text evidence="14">The sequence shown here is derived from an EMBL/GenBank/DDBJ whole genome shotgun (WGS) entry which is preliminary data.</text>
</comment>
<dbReference type="Gene3D" id="3.30.565.10">
    <property type="entry name" value="Histidine kinase-like ATPase, C-terminal domain"/>
    <property type="match status" value="1"/>
</dbReference>
<feature type="domain" description="Histidine kinase" evidence="12">
    <location>
        <begin position="277"/>
        <end position="489"/>
    </location>
</feature>
<evidence type="ECO:0000259" key="13">
    <source>
        <dbReference type="PROSITE" id="PS50885"/>
    </source>
</evidence>
<dbReference type="EC" id="2.7.13.3" evidence="3"/>
<dbReference type="SMART" id="SM00304">
    <property type="entry name" value="HAMP"/>
    <property type="match status" value="1"/>
</dbReference>
<dbReference type="InterPro" id="IPR004358">
    <property type="entry name" value="Sig_transdc_His_kin-like_C"/>
</dbReference>
<evidence type="ECO:0000256" key="11">
    <source>
        <dbReference type="SAM" id="Phobius"/>
    </source>
</evidence>
<evidence type="ECO:0000256" key="1">
    <source>
        <dbReference type="ARBA" id="ARBA00000085"/>
    </source>
</evidence>
<proteinExistence type="predicted"/>
<dbReference type="Pfam" id="PF00672">
    <property type="entry name" value="HAMP"/>
    <property type="match status" value="1"/>
</dbReference>
<reference evidence="14 15" key="1">
    <citation type="submission" date="2021-03" db="EMBL/GenBank/DDBJ databases">
        <title>Genomic Encyclopedia of Type Strains, Phase IV (KMG-IV): sequencing the most valuable type-strain genomes for metagenomic binning, comparative biology and taxonomic classification.</title>
        <authorList>
            <person name="Goeker M."/>
        </authorList>
    </citation>
    <scope>NUCLEOTIDE SEQUENCE [LARGE SCALE GENOMIC DNA]</scope>
    <source>
        <strain evidence="14 15">DSM 40526</strain>
    </source>
</reference>
<dbReference type="PANTHER" id="PTHR45436:SF5">
    <property type="entry name" value="SENSOR HISTIDINE KINASE TRCS"/>
    <property type="match status" value="1"/>
</dbReference>
<dbReference type="SUPFAM" id="SSF158472">
    <property type="entry name" value="HAMP domain-like"/>
    <property type="match status" value="1"/>
</dbReference>
<dbReference type="InterPro" id="IPR003660">
    <property type="entry name" value="HAMP_dom"/>
</dbReference>
<dbReference type="SUPFAM" id="SSF47384">
    <property type="entry name" value="Homodimeric domain of signal transducing histidine kinase"/>
    <property type="match status" value="1"/>
</dbReference>
<sequence length="491" mass="53066">MAERPRLRERVRAALYTGLRAVLRPALRRWPALRRLRRLWPTTVRARATVGASAVVAVALAVASFALLGLLEANLLRNAENDARRQAENVAQLAATGKLGRVRPPARGIDFVQVVGADGRILFASPNLAGVPAFPPPAPGVPGTRFHTWRVRPIDGEYRQRVVQVVTQTPDGVAIVYAGASLRDADAADDTTTAALVIGMPLLLATVALVTWRVTGHALRPVEEIRAEVAGISDRDLHRRVPVPATHDEVARLAETMNATLDRLEASGIRQRQFIADASHELRSPITVLRTQLEVALAVRDPELWPELIGGALEDIERLQHLTADLLLLARIDAAQPVVTAPLDLTALVREVVEGRLGDRVPVRLLLEPDVEVTAGALWLGRIVTNLVDNAQRYAAGRVDVTLRTTKGARPGTAVVEVVDDGPGIPAADRERIFERFTRLDDSRSRDHGGAGLGLAIARDLSTHHGGTLTAEDGPEGGARLVLRLPVTRLT</sequence>
<dbReference type="EMBL" id="JAGGLQ010000006">
    <property type="protein sequence ID" value="MBP2037811.1"/>
    <property type="molecule type" value="Genomic_DNA"/>
</dbReference>
<dbReference type="InterPro" id="IPR005467">
    <property type="entry name" value="His_kinase_dom"/>
</dbReference>
<comment type="subcellular location">
    <subcellularLocation>
        <location evidence="2">Cell membrane</location>
    </subcellularLocation>
</comment>
<keyword evidence="6 11" id="KW-0812">Transmembrane</keyword>
<keyword evidence="7 14" id="KW-0418">Kinase</keyword>
<dbReference type="InterPro" id="IPR036890">
    <property type="entry name" value="HATPase_C_sf"/>
</dbReference>
<evidence type="ECO:0000256" key="7">
    <source>
        <dbReference type="ARBA" id="ARBA00022777"/>
    </source>
</evidence>
<keyword evidence="8 11" id="KW-1133">Transmembrane helix</keyword>
<feature type="transmembrane region" description="Helical" evidence="11">
    <location>
        <begin position="44"/>
        <end position="71"/>
    </location>
</feature>
<evidence type="ECO:0000256" key="5">
    <source>
        <dbReference type="ARBA" id="ARBA00022679"/>
    </source>
</evidence>
<dbReference type="CDD" id="cd00082">
    <property type="entry name" value="HisKA"/>
    <property type="match status" value="1"/>
</dbReference>
<dbReference type="InterPro" id="IPR003661">
    <property type="entry name" value="HisK_dim/P_dom"/>
</dbReference>
<evidence type="ECO:0000256" key="9">
    <source>
        <dbReference type="ARBA" id="ARBA00023012"/>
    </source>
</evidence>
<gene>
    <name evidence="14" type="ORF">J2Z77_003618</name>
</gene>
<evidence type="ECO:0000259" key="12">
    <source>
        <dbReference type="PROSITE" id="PS50109"/>
    </source>
</evidence>
<dbReference type="Gene3D" id="1.10.287.130">
    <property type="match status" value="1"/>
</dbReference>
<protein>
    <recommendedName>
        <fullName evidence="3">histidine kinase</fullName>
        <ecNumber evidence="3">2.7.13.3</ecNumber>
    </recommendedName>
</protein>
<organism evidence="14 15">
    <name type="scientific">Streptomyces avidinii</name>
    <dbReference type="NCBI Taxonomy" id="1895"/>
    <lineage>
        <taxon>Bacteria</taxon>
        <taxon>Bacillati</taxon>
        <taxon>Actinomycetota</taxon>
        <taxon>Actinomycetes</taxon>
        <taxon>Kitasatosporales</taxon>
        <taxon>Streptomycetaceae</taxon>
        <taxon>Streptomyces</taxon>
    </lineage>
</organism>
<evidence type="ECO:0000256" key="8">
    <source>
        <dbReference type="ARBA" id="ARBA00022989"/>
    </source>
</evidence>
<keyword evidence="9" id="KW-0902">Two-component regulatory system</keyword>
<dbReference type="InterPro" id="IPR050428">
    <property type="entry name" value="TCS_sensor_his_kinase"/>
</dbReference>
<dbReference type="SUPFAM" id="SSF55874">
    <property type="entry name" value="ATPase domain of HSP90 chaperone/DNA topoisomerase II/histidine kinase"/>
    <property type="match status" value="1"/>
</dbReference>